<comment type="caution">
    <text evidence="4">The sequence shown here is derived from an EMBL/GenBank/DDBJ whole genome shotgun (WGS) entry which is preliminary data.</text>
</comment>
<dbReference type="Gene3D" id="3.10.310.50">
    <property type="match status" value="1"/>
</dbReference>
<evidence type="ECO:0000259" key="3">
    <source>
        <dbReference type="Pfam" id="PF04536"/>
    </source>
</evidence>
<keyword evidence="2" id="KW-1133">Transmembrane helix</keyword>
<name>A0A4R4DY43_9BACT</name>
<keyword evidence="2" id="KW-0472">Membrane</keyword>
<dbReference type="PANTHER" id="PTHR30373">
    <property type="entry name" value="UPF0603 PROTEIN YGCG"/>
    <property type="match status" value="1"/>
</dbReference>
<accession>A0A4R4DY43</accession>
<organism evidence="4 5">
    <name type="scientific">Flaviaesturariibacter aridisoli</name>
    <dbReference type="NCBI Taxonomy" id="2545761"/>
    <lineage>
        <taxon>Bacteria</taxon>
        <taxon>Pseudomonadati</taxon>
        <taxon>Bacteroidota</taxon>
        <taxon>Chitinophagia</taxon>
        <taxon>Chitinophagales</taxon>
        <taxon>Chitinophagaceae</taxon>
        <taxon>Flaviaestuariibacter</taxon>
    </lineage>
</organism>
<dbReference type="OrthoDB" id="9810918at2"/>
<protein>
    <submittedName>
        <fullName evidence="4">TPM domain-containing protein</fullName>
    </submittedName>
</protein>
<gene>
    <name evidence="4" type="ORF">E0486_13855</name>
</gene>
<keyword evidence="5" id="KW-1185">Reference proteome</keyword>
<evidence type="ECO:0000313" key="5">
    <source>
        <dbReference type="Proteomes" id="UP000295164"/>
    </source>
</evidence>
<sequence length="277" mass="28589">MKKFLLSLSLLLAVLFGFGQSVEKFVREQYPRPTPPHLVNDFANVLSPEQKSALESKLLDYADSTTTQIAIITVPTIGDLPREEVALEFLRQWGVGQKGKDNGIVFLASINDRKLRIEVGYGLEGSVPDITTKNIIETDVIPAFKAGNYYRGFDNATTSLFKAAAGEYKAPDGYSSREPADGGYSGGQSRGSNRLLTIIIFVVVLVLFSGLCGGGGGGGYMSRRGYRGFGGGGMFFPGSFGGGGGGGGFGGFGGGGGGGFGGFGGGSGGGGGASGDW</sequence>
<keyword evidence="2" id="KW-0812">Transmembrane</keyword>
<dbReference type="Pfam" id="PF04536">
    <property type="entry name" value="TPM_phosphatase"/>
    <property type="match status" value="1"/>
</dbReference>
<dbReference type="AlphaFoldDB" id="A0A4R4DY43"/>
<evidence type="ECO:0000256" key="1">
    <source>
        <dbReference type="SAM" id="MobiDB-lite"/>
    </source>
</evidence>
<feature type="transmembrane region" description="Helical" evidence="2">
    <location>
        <begin position="195"/>
        <end position="217"/>
    </location>
</feature>
<dbReference type="InterPro" id="IPR007621">
    <property type="entry name" value="TPM_dom"/>
</dbReference>
<dbReference type="EMBL" id="SKFH01000026">
    <property type="protein sequence ID" value="TCZ68602.1"/>
    <property type="molecule type" value="Genomic_DNA"/>
</dbReference>
<evidence type="ECO:0000313" key="4">
    <source>
        <dbReference type="EMBL" id="TCZ68602.1"/>
    </source>
</evidence>
<dbReference type="Proteomes" id="UP000295164">
    <property type="component" value="Unassembled WGS sequence"/>
</dbReference>
<proteinExistence type="predicted"/>
<feature type="domain" description="TPM" evidence="3">
    <location>
        <begin position="39"/>
        <end position="162"/>
    </location>
</feature>
<evidence type="ECO:0000256" key="2">
    <source>
        <dbReference type="SAM" id="Phobius"/>
    </source>
</evidence>
<dbReference type="PANTHER" id="PTHR30373:SF2">
    <property type="entry name" value="UPF0603 PROTEIN YGCG"/>
    <property type="match status" value="1"/>
</dbReference>
<feature type="region of interest" description="Disordered" evidence="1">
    <location>
        <begin position="170"/>
        <end position="189"/>
    </location>
</feature>
<reference evidence="4 5" key="1">
    <citation type="submission" date="2019-03" db="EMBL/GenBank/DDBJ databases">
        <authorList>
            <person name="Kim M.K.M."/>
        </authorList>
    </citation>
    <scope>NUCLEOTIDE SEQUENCE [LARGE SCALE GENOMIC DNA]</scope>
    <source>
        <strain evidence="4 5">17J68-15</strain>
    </source>
</reference>
<dbReference type="RefSeq" id="WP_131852795.1">
    <property type="nucleotide sequence ID" value="NZ_SKFH01000026.1"/>
</dbReference>